<dbReference type="GO" id="GO:0016779">
    <property type="term" value="F:nucleotidyltransferase activity"/>
    <property type="evidence" value="ECO:0007669"/>
    <property type="project" value="UniProtKB-KW"/>
</dbReference>
<dbReference type="InterPro" id="IPR029044">
    <property type="entry name" value="Nucleotide-diphossugar_trans"/>
</dbReference>
<dbReference type="Proteomes" id="UP000198828">
    <property type="component" value="Unassembled WGS sequence"/>
</dbReference>
<dbReference type="GO" id="GO:0016868">
    <property type="term" value="F:intramolecular phosphotransferase activity"/>
    <property type="evidence" value="ECO:0007669"/>
    <property type="project" value="InterPro"/>
</dbReference>
<dbReference type="Pfam" id="PF02878">
    <property type="entry name" value="PGM_PMM_I"/>
    <property type="match status" value="1"/>
</dbReference>
<dbReference type="Gene3D" id="2.160.10.10">
    <property type="entry name" value="Hexapeptide repeat proteins"/>
    <property type="match status" value="1"/>
</dbReference>
<dbReference type="EMBL" id="FNNG01000008">
    <property type="protein sequence ID" value="SDX24539.1"/>
    <property type="molecule type" value="Genomic_DNA"/>
</dbReference>
<dbReference type="InterPro" id="IPR005835">
    <property type="entry name" value="NTP_transferase_dom"/>
</dbReference>
<evidence type="ECO:0000313" key="9">
    <source>
        <dbReference type="EMBL" id="SDX24539.1"/>
    </source>
</evidence>
<reference evidence="9 10" key="1">
    <citation type="submission" date="2016-10" db="EMBL/GenBank/DDBJ databases">
        <authorList>
            <person name="de Groot N.N."/>
        </authorList>
    </citation>
    <scope>NUCLEOTIDE SEQUENCE [LARGE SCALE GENOMIC DNA]</scope>
    <source>
        <strain evidence="9 10">DSM 23310</strain>
    </source>
</reference>
<dbReference type="PANTHER" id="PTHR22572">
    <property type="entry name" value="SUGAR-1-PHOSPHATE GUANYL TRANSFERASE"/>
    <property type="match status" value="1"/>
</dbReference>
<dbReference type="Gene3D" id="3.40.120.10">
    <property type="entry name" value="Alpha-D-Glucose-1,6-Bisphosphate, subunit A, domain 3"/>
    <property type="match status" value="1"/>
</dbReference>
<organism evidence="9 10">
    <name type="scientific">Tepidimicrobium xylanilyticum</name>
    <dbReference type="NCBI Taxonomy" id="1123352"/>
    <lineage>
        <taxon>Bacteria</taxon>
        <taxon>Bacillati</taxon>
        <taxon>Bacillota</taxon>
        <taxon>Tissierellia</taxon>
        <taxon>Tissierellales</taxon>
        <taxon>Tepidimicrobiaceae</taxon>
        <taxon>Tepidimicrobium</taxon>
    </lineage>
</organism>
<comment type="subcellular location">
    <subcellularLocation>
        <location evidence="1">Cytoplasm</location>
        <location evidence="1">Cytosol</location>
    </subcellularLocation>
</comment>
<keyword evidence="5" id="KW-0648">Protein biosynthesis</keyword>
<dbReference type="SUPFAM" id="SSF53448">
    <property type="entry name" value="Nucleotide-diphospho-sugar transferases"/>
    <property type="match status" value="1"/>
</dbReference>
<keyword evidence="9" id="KW-0808">Transferase</keyword>
<dbReference type="Pfam" id="PF00483">
    <property type="entry name" value="NTP_transferase"/>
    <property type="match status" value="1"/>
</dbReference>
<dbReference type="SUPFAM" id="SSF53738">
    <property type="entry name" value="Phosphoglucomutase, first 3 domains"/>
    <property type="match status" value="1"/>
</dbReference>
<evidence type="ECO:0000259" key="7">
    <source>
        <dbReference type="Pfam" id="PF02878"/>
    </source>
</evidence>
<dbReference type="SUPFAM" id="SSF51161">
    <property type="entry name" value="Trimeric LpxA-like enzymes"/>
    <property type="match status" value="1"/>
</dbReference>
<proteinExistence type="inferred from homology"/>
<sequence>MSGGIGTRLRPLTCDLPKPMVPIFNKPVMEYGVELFKKHGIKDIAVTLYYLPNMIMDYFGDGSKFDVNIKYYIEEKPLGTGGSVKNAEEFLDTTLIVLSGDAFTDIDLQKAYEFHKKKGSKATLVLKREPNPLEYGLVITDDGGKILRFLEKPSWGEVFSDNINTGIYILEPEVFQYYRKGENFDFSKDLFPKLLEDNVPMYGYVGEGYWCDVGDLKSYINTHEDIFTQKERQYLLGKSQREGIWVGEGTIIEKGAKIYPPVYIGKNSIIKSGVVLESYSVIGSNCFVGEGSSIKRSIVWDNVIISNNCEIRKAVVCNNGRIEEGSRVFEEAVIGVNSKIFRNSTIKPKVKVWPHKTIEEGTVLNGNLVWEEKAARRLFGSRNISGIYNSTITPELAIKLGASLATVINFEGIYVVNSDDYNLSKSIKNSIISGILSTGSLVVDMEESSLPMCRFSVRHVKAHGGVHIRTGDVDRGLVYIEIIGDKGINIDKGMERKIENTMAIEDYKRCNGEEIEDIVHINNFSSIYIKEGINRLKNIYKIRQERPKIAIGSKSRNIAALAEKFLKKMGCLVSVVDDIKVFGIDGLKNMVLDEDLDLGILYSDDGESIALTDGFNIIKGERYYMLSLLIGFKTGEIKEAIVPYNFPRIVEKIGSKYDGSITYAKSNISDLIGTMWKKDLEFQYILNFDGIWASGKIIDYLIGNNMVLNQLLQELPEYFYLMKEIPCKWDEKGNIIRRLTGDGKAGIELKEGIRFMDNKGWVLVVPDEEKPKLNLFIEGHDEEYAEELWSKYHDRITKLLKG</sequence>
<dbReference type="CDD" id="cd04181">
    <property type="entry name" value="NTP_transferase"/>
    <property type="match status" value="1"/>
</dbReference>
<dbReference type="AlphaFoldDB" id="A0A1H3A6M6"/>
<gene>
    <name evidence="9" type="ORF">SAMN05660923_01982</name>
</gene>
<comment type="similarity">
    <text evidence="2">Belongs to the phosphohexose mutase family.</text>
</comment>
<keyword evidence="3" id="KW-0963">Cytoplasm</keyword>
<feature type="domain" description="EIF2B subunit epsilon/gamma LbH" evidence="8">
    <location>
        <begin position="241"/>
        <end position="345"/>
    </location>
</feature>
<accession>A0A1H3A6M6</accession>
<dbReference type="Pfam" id="PF25084">
    <property type="entry name" value="LbH_EIF2B"/>
    <property type="match status" value="1"/>
</dbReference>
<evidence type="ECO:0000256" key="1">
    <source>
        <dbReference type="ARBA" id="ARBA00004514"/>
    </source>
</evidence>
<evidence type="ECO:0000256" key="4">
    <source>
        <dbReference type="ARBA" id="ARBA00022540"/>
    </source>
</evidence>
<dbReference type="InterPro" id="IPR016055">
    <property type="entry name" value="A-D-PHexomutase_a/b/a-I/II/III"/>
</dbReference>
<evidence type="ECO:0000256" key="2">
    <source>
        <dbReference type="ARBA" id="ARBA00010231"/>
    </source>
</evidence>
<evidence type="ECO:0000313" key="10">
    <source>
        <dbReference type="Proteomes" id="UP000198828"/>
    </source>
</evidence>
<dbReference type="InterPro" id="IPR050486">
    <property type="entry name" value="Mannose-1P_guanyltransferase"/>
</dbReference>
<dbReference type="Gene3D" id="3.90.550.10">
    <property type="entry name" value="Spore Coat Polysaccharide Biosynthesis Protein SpsA, Chain A"/>
    <property type="match status" value="1"/>
</dbReference>
<name>A0A1H3A6M6_9FIRM</name>
<dbReference type="InterPro" id="IPR056764">
    <property type="entry name" value="LbH_EIF2B3/5"/>
</dbReference>
<dbReference type="InterPro" id="IPR036900">
    <property type="entry name" value="A-D-PHexomutase_C_sf"/>
</dbReference>
<dbReference type="InterPro" id="IPR011004">
    <property type="entry name" value="Trimer_LpxA-like_sf"/>
</dbReference>
<evidence type="ECO:0000256" key="5">
    <source>
        <dbReference type="ARBA" id="ARBA00022917"/>
    </source>
</evidence>
<keyword evidence="4" id="KW-0396">Initiation factor</keyword>
<dbReference type="Gene3D" id="3.30.310.50">
    <property type="entry name" value="Alpha-D-phosphohexomutase, C-terminal domain"/>
    <property type="match status" value="1"/>
</dbReference>
<keyword evidence="10" id="KW-1185">Reference proteome</keyword>
<evidence type="ECO:0000259" key="6">
    <source>
        <dbReference type="Pfam" id="PF00483"/>
    </source>
</evidence>
<dbReference type="SUPFAM" id="SSF55957">
    <property type="entry name" value="Phosphoglucomutase, C-terminal domain"/>
    <property type="match status" value="1"/>
</dbReference>
<dbReference type="CDD" id="cd03356">
    <property type="entry name" value="LbH_G1P_AT_C_like"/>
    <property type="match status" value="1"/>
</dbReference>
<evidence type="ECO:0000259" key="8">
    <source>
        <dbReference type="Pfam" id="PF25084"/>
    </source>
</evidence>
<dbReference type="GO" id="GO:0005975">
    <property type="term" value="P:carbohydrate metabolic process"/>
    <property type="evidence" value="ECO:0007669"/>
    <property type="project" value="InterPro"/>
</dbReference>
<dbReference type="InterPro" id="IPR005844">
    <property type="entry name" value="A-D-PHexomutase_a/b/a-I"/>
</dbReference>
<feature type="domain" description="Nucleotidyl transferase" evidence="6">
    <location>
        <begin position="1"/>
        <end position="226"/>
    </location>
</feature>
<keyword evidence="9" id="KW-0548">Nucleotidyltransferase</keyword>
<feature type="domain" description="Alpha-D-phosphohexomutase alpha/beta/alpha" evidence="7">
    <location>
        <begin position="376"/>
        <end position="505"/>
    </location>
</feature>
<protein>
    <submittedName>
        <fullName evidence="9">Mannose-1-phosphate guanylyltransferase / phosphomannomutase</fullName>
    </submittedName>
</protein>
<evidence type="ECO:0000256" key="3">
    <source>
        <dbReference type="ARBA" id="ARBA00022490"/>
    </source>
</evidence>